<reference evidence="1 2" key="1">
    <citation type="journal article" date="2019" name="Commun. Biol.">
        <title>The bagworm genome reveals a unique fibroin gene that provides high tensile strength.</title>
        <authorList>
            <person name="Kono N."/>
            <person name="Nakamura H."/>
            <person name="Ohtoshi R."/>
            <person name="Tomita M."/>
            <person name="Numata K."/>
            <person name="Arakawa K."/>
        </authorList>
    </citation>
    <scope>NUCLEOTIDE SEQUENCE [LARGE SCALE GENOMIC DNA]</scope>
</reference>
<comment type="caution">
    <text evidence="1">The sequence shown here is derived from an EMBL/GenBank/DDBJ whole genome shotgun (WGS) entry which is preliminary data.</text>
</comment>
<sequence>MPPKLRLRGQEVEWQTRVRYLSVQIDRSMRMAAEVENFIHQIRVARSMLCSVLRSHLLFQTKVALYKGYIRSRIMYAAPAWYNSTSQRKNIQAQQNIALRMILRAGLQEFLQNIALMYERSSSSRPFPRELLQTPPLKG</sequence>
<accession>A0A4C1X484</accession>
<proteinExistence type="predicted"/>
<keyword evidence="2" id="KW-1185">Reference proteome</keyword>
<evidence type="ECO:0000313" key="2">
    <source>
        <dbReference type="Proteomes" id="UP000299102"/>
    </source>
</evidence>
<evidence type="ECO:0008006" key="3">
    <source>
        <dbReference type="Google" id="ProtNLM"/>
    </source>
</evidence>
<dbReference type="EMBL" id="BGZK01000710">
    <property type="protein sequence ID" value="GBP57179.1"/>
    <property type="molecule type" value="Genomic_DNA"/>
</dbReference>
<gene>
    <name evidence="1" type="ORF">EVAR_37858_1</name>
</gene>
<evidence type="ECO:0000313" key="1">
    <source>
        <dbReference type="EMBL" id="GBP57179.1"/>
    </source>
</evidence>
<dbReference type="AlphaFoldDB" id="A0A4C1X484"/>
<dbReference type="Proteomes" id="UP000299102">
    <property type="component" value="Unassembled WGS sequence"/>
</dbReference>
<organism evidence="1 2">
    <name type="scientific">Eumeta variegata</name>
    <name type="common">Bagworm moth</name>
    <name type="synonym">Eumeta japonica</name>
    <dbReference type="NCBI Taxonomy" id="151549"/>
    <lineage>
        <taxon>Eukaryota</taxon>
        <taxon>Metazoa</taxon>
        <taxon>Ecdysozoa</taxon>
        <taxon>Arthropoda</taxon>
        <taxon>Hexapoda</taxon>
        <taxon>Insecta</taxon>
        <taxon>Pterygota</taxon>
        <taxon>Neoptera</taxon>
        <taxon>Endopterygota</taxon>
        <taxon>Lepidoptera</taxon>
        <taxon>Glossata</taxon>
        <taxon>Ditrysia</taxon>
        <taxon>Tineoidea</taxon>
        <taxon>Psychidae</taxon>
        <taxon>Oiketicinae</taxon>
        <taxon>Eumeta</taxon>
    </lineage>
</organism>
<dbReference type="OrthoDB" id="10065625at2759"/>
<name>A0A4C1X484_EUMVA</name>
<protein>
    <recommendedName>
        <fullName evidence="3">RNA-directed DNA polymerase from transposon X-element</fullName>
    </recommendedName>
</protein>